<accession>A0A1S6U712</accession>
<evidence type="ECO:0000256" key="9">
    <source>
        <dbReference type="PROSITE-ProRule" id="PRU00520"/>
    </source>
</evidence>
<dbReference type="InterPro" id="IPR004421">
    <property type="entry name" value="Carbamoyltransferase_HypF"/>
</dbReference>
<evidence type="ECO:0000256" key="6">
    <source>
        <dbReference type="ARBA" id="ARBA00022833"/>
    </source>
</evidence>
<dbReference type="InterPro" id="IPR001792">
    <property type="entry name" value="Acylphosphatase-like_dom"/>
</dbReference>
<dbReference type="PROSITE" id="PS00150">
    <property type="entry name" value="ACYLPHOSPHATASE_1"/>
    <property type="match status" value="1"/>
</dbReference>
<dbReference type="Pfam" id="PF00708">
    <property type="entry name" value="Acylphosphatase"/>
    <property type="match status" value="1"/>
</dbReference>
<dbReference type="SUPFAM" id="SSF54975">
    <property type="entry name" value="Acylphosphatase/BLUF domain-like"/>
    <property type="match status" value="1"/>
</dbReference>
<dbReference type="Gene3D" id="3.90.870.50">
    <property type="match status" value="1"/>
</dbReference>
<dbReference type="InterPro" id="IPR017945">
    <property type="entry name" value="DHBP_synth_RibB-like_a/b_dom"/>
</dbReference>
<dbReference type="Gene3D" id="3.30.420.40">
    <property type="match status" value="1"/>
</dbReference>
<dbReference type="AlphaFoldDB" id="A0A1S6U712"/>
<evidence type="ECO:0000313" key="11">
    <source>
        <dbReference type="Proteomes" id="UP000190868"/>
    </source>
</evidence>
<dbReference type="GO" id="GO:0016874">
    <property type="term" value="F:ligase activity"/>
    <property type="evidence" value="ECO:0007669"/>
    <property type="project" value="UniProtKB-UniRule"/>
</dbReference>
<dbReference type="InterPro" id="IPR011125">
    <property type="entry name" value="Znf_HypF"/>
</dbReference>
<organism evidence="10 11">
    <name type="scientific">Campylobacter pinnipediorum subsp. caledonicus</name>
    <dbReference type="NCBI Taxonomy" id="1874362"/>
    <lineage>
        <taxon>Bacteria</taxon>
        <taxon>Pseudomonadati</taxon>
        <taxon>Campylobacterota</taxon>
        <taxon>Epsilonproteobacteria</taxon>
        <taxon>Campylobacterales</taxon>
        <taxon>Campylobacteraceae</taxon>
        <taxon>Campylobacter</taxon>
    </lineage>
</organism>
<dbReference type="PROSITE" id="PS51160">
    <property type="entry name" value="ACYLPHOSPHATASE_3"/>
    <property type="match status" value="1"/>
</dbReference>
<evidence type="ECO:0000256" key="4">
    <source>
        <dbReference type="ARBA" id="ARBA00022723"/>
    </source>
</evidence>
<evidence type="ECO:0000256" key="8">
    <source>
        <dbReference type="PIRNR" id="PIRNR006256"/>
    </source>
</evidence>
<dbReference type="InterPro" id="IPR041440">
    <property type="entry name" value="HypF_C"/>
</dbReference>
<dbReference type="PIRSF" id="PIRSF006256">
    <property type="entry name" value="CMPcnvr_hdrg_mat"/>
    <property type="match status" value="1"/>
</dbReference>
<keyword evidence="11" id="KW-1185">Reference proteome</keyword>
<evidence type="ECO:0000256" key="7">
    <source>
        <dbReference type="ARBA" id="ARBA00048220"/>
    </source>
</evidence>
<dbReference type="Pfam" id="PF22521">
    <property type="entry name" value="HypF_C_2"/>
    <property type="match status" value="1"/>
</dbReference>
<dbReference type="InterPro" id="IPR017968">
    <property type="entry name" value="Acylphosphatase_CS"/>
</dbReference>
<protein>
    <recommendedName>
        <fullName evidence="8">Carbamoyltransferase</fullName>
        <ecNumber evidence="8">6.2.-.-</ecNumber>
    </recommendedName>
</protein>
<dbReference type="Pfam" id="PF01300">
    <property type="entry name" value="Sua5_yciO_yrdC"/>
    <property type="match status" value="1"/>
</dbReference>
<dbReference type="NCBIfam" id="TIGR00143">
    <property type="entry name" value="hypF"/>
    <property type="match status" value="1"/>
</dbReference>
<dbReference type="PANTHER" id="PTHR42959:SF1">
    <property type="entry name" value="CARBAMOYLTRANSFERASE HYPF"/>
    <property type="match status" value="1"/>
</dbReference>
<comment type="similarity">
    <text evidence="2 8">Belongs to the carbamoyltransferase HypF family.</text>
</comment>
<dbReference type="InterPro" id="IPR055128">
    <property type="entry name" value="HypF_C_2"/>
</dbReference>
<dbReference type="SUPFAM" id="SSF55821">
    <property type="entry name" value="YrdC/RibB"/>
    <property type="match status" value="1"/>
</dbReference>
<keyword evidence="9" id="KW-0378">Hydrolase</keyword>
<dbReference type="PANTHER" id="PTHR42959">
    <property type="entry name" value="CARBAMOYLTRANSFERASE"/>
    <property type="match status" value="1"/>
</dbReference>
<comment type="pathway">
    <text evidence="1">Protein modification; [NiFe] hydrogenase maturation.</text>
</comment>
<dbReference type="EMBL" id="CP017258">
    <property type="protein sequence ID" value="AQW87465.1"/>
    <property type="molecule type" value="Genomic_DNA"/>
</dbReference>
<sequence>MIQSYKFEISGLVQGVGFRPFVYSLAIKHNLFGNVYNDDSGVKISIYGDENNINFFEKDLVKKLPPLARIDDIKKYKIDEKFDKFEIIESKQAKKISPILPDFALCKDCEREFFDPTNHRFNYPFINCTNCGPRFSIIQSLPYDRKNTTMSVFKMCKTCESEYTNPLDRRYHAQPISCPDCGPRLMLKDKDKNILSIDEKAIKTACDLINNGKILAIKGLGGFHLVCNAFDENVVNKLREKKHRPHKPFAIMSKNIGSAKQNAHISKDEEELLTSNLKPIVLLKTKNETKIAKSVAPNLNKIGLMLPFSGIHLALFKYLKCDIIATSANMSSQPVIYKEDQLLNSLSDVIDFYLDHDREIFFPSDDSIGFVNNKKTFFIRTSRGLNPNFISTNSNKKGVFLALGAELKNQFAIYNNGTIIISPYIGDLKNVATFDRFLDVLNLFQSTYELKFDEVIADLHPQFLNLKYAKSKQYKITQIQHHYAHLLSVILENNLSLDKKYLGFCFDGTGFGDDGKIWGGEVFEINGKNYNRLYHFDEFLLLGGESSIKNIHKLALSVIFKYDIEVEAREFLDQFDSKTIKNLKLISKNNQSSIKTSSLGRIFDAFACIVLGINNISYEAQTGMELEKFYDENLDFSYEFKLDDGIINFKDAFLGALKDDKIKASTGFINGVANLMCKIAIKEDLEVIFSGGVFQNSILLNAIHNKFKHHNIKYYENSKFCSNDSNICLGQIQYLLI</sequence>
<proteinExistence type="inferred from homology"/>
<dbReference type="PROSITE" id="PS51163">
    <property type="entry name" value="YRDC"/>
    <property type="match status" value="1"/>
</dbReference>
<dbReference type="GO" id="GO:0051604">
    <property type="term" value="P:protein maturation"/>
    <property type="evidence" value="ECO:0007669"/>
    <property type="project" value="TreeGrafter"/>
</dbReference>
<keyword evidence="6" id="KW-0862">Zinc</keyword>
<dbReference type="UniPathway" id="UPA00335"/>
<evidence type="ECO:0000313" key="10">
    <source>
        <dbReference type="EMBL" id="AQW87465.1"/>
    </source>
</evidence>
<comment type="catalytic activity">
    <reaction evidence="7">
        <text>C-terminal L-cysteinyl-[HypE protein] + carbamoyl phosphate + ATP + H2O = C-terminal S-carboxamide-L-cysteinyl-[HypE protein] + AMP + phosphate + diphosphate + H(+)</text>
        <dbReference type="Rhea" id="RHEA:55636"/>
        <dbReference type="Rhea" id="RHEA-COMP:14247"/>
        <dbReference type="Rhea" id="RHEA-COMP:14392"/>
        <dbReference type="ChEBI" id="CHEBI:15377"/>
        <dbReference type="ChEBI" id="CHEBI:15378"/>
        <dbReference type="ChEBI" id="CHEBI:30616"/>
        <dbReference type="ChEBI" id="CHEBI:33019"/>
        <dbReference type="ChEBI" id="CHEBI:43474"/>
        <dbReference type="ChEBI" id="CHEBI:58228"/>
        <dbReference type="ChEBI" id="CHEBI:76913"/>
        <dbReference type="ChEBI" id="CHEBI:139126"/>
        <dbReference type="ChEBI" id="CHEBI:456215"/>
    </reaction>
</comment>
<name>A0A1S6U712_9BACT</name>
<evidence type="ECO:0000256" key="2">
    <source>
        <dbReference type="ARBA" id="ARBA00008097"/>
    </source>
</evidence>
<dbReference type="InterPro" id="IPR036046">
    <property type="entry name" value="Acylphosphatase-like_dom_sf"/>
</dbReference>
<comment type="catalytic activity">
    <reaction evidence="9">
        <text>an acyl phosphate + H2O = a carboxylate + phosphate + H(+)</text>
        <dbReference type="Rhea" id="RHEA:14965"/>
        <dbReference type="ChEBI" id="CHEBI:15377"/>
        <dbReference type="ChEBI" id="CHEBI:15378"/>
        <dbReference type="ChEBI" id="CHEBI:29067"/>
        <dbReference type="ChEBI" id="CHEBI:43474"/>
        <dbReference type="ChEBI" id="CHEBI:59918"/>
        <dbReference type="EC" id="3.6.1.7"/>
    </reaction>
</comment>
<dbReference type="InterPro" id="IPR006070">
    <property type="entry name" value="Sua5-like_dom"/>
</dbReference>
<dbReference type="Proteomes" id="UP000190868">
    <property type="component" value="Chromosome"/>
</dbReference>
<keyword evidence="3" id="KW-0436">Ligase</keyword>
<gene>
    <name evidence="10" type="primary">hypF</name>
    <name evidence="10" type="ORF">CPIN18021_0646</name>
</gene>
<keyword evidence="5" id="KW-0863">Zinc-finger</keyword>
<dbReference type="Gene3D" id="3.30.110.120">
    <property type="match status" value="1"/>
</dbReference>
<dbReference type="Gene3D" id="3.30.420.360">
    <property type="match status" value="1"/>
</dbReference>
<evidence type="ECO:0000256" key="5">
    <source>
        <dbReference type="ARBA" id="ARBA00022771"/>
    </source>
</evidence>
<dbReference type="GO" id="GO:0016743">
    <property type="term" value="F:carboxyl- or carbamoyltransferase activity"/>
    <property type="evidence" value="ECO:0007669"/>
    <property type="project" value="UniProtKB-UniRule"/>
</dbReference>
<feature type="active site" evidence="9">
    <location>
        <position position="19"/>
    </location>
</feature>
<dbReference type="Pfam" id="PF17788">
    <property type="entry name" value="HypF_C"/>
    <property type="match status" value="1"/>
</dbReference>
<evidence type="ECO:0000256" key="3">
    <source>
        <dbReference type="ARBA" id="ARBA00022598"/>
    </source>
</evidence>
<evidence type="ECO:0000256" key="1">
    <source>
        <dbReference type="ARBA" id="ARBA00004711"/>
    </source>
</evidence>
<dbReference type="RefSeq" id="WP_078424385.1">
    <property type="nucleotide sequence ID" value="NZ_CP017258.1"/>
</dbReference>
<reference evidence="11" key="1">
    <citation type="submission" date="2016-09" db="EMBL/GenBank/DDBJ databases">
        <title>Comparative genomics of the Campylobacter concisus group.</title>
        <authorList>
            <person name="Miller W.G."/>
            <person name="Yee E."/>
            <person name="Chapman M.H."/>
            <person name="Huynh S."/>
            <person name="Bono J.L."/>
            <person name="On S.L.W."/>
            <person name="StLeger J."/>
            <person name="Foster G."/>
            <person name="Parker C.T."/>
        </authorList>
    </citation>
    <scope>NUCLEOTIDE SEQUENCE [LARGE SCALE GENOMIC DNA]</scope>
    <source>
        <strain evidence="11">RM18021</strain>
    </source>
</reference>
<feature type="active site" evidence="9">
    <location>
        <position position="37"/>
    </location>
</feature>
<dbReference type="GO" id="GO:0003725">
    <property type="term" value="F:double-stranded RNA binding"/>
    <property type="evidence" value="ECO:0007669"/>
    <property type="project" value="InterPro"/>
</dbReference>
<dbReference type="Pfam" id="PF07503">
    <property type="entry name" value="zf-HYPF"/>
    <property type="match status" value="2"/>
</dbReference>
<dbReference type="GO" id="GO:0003998">
    <property type="term" value="F:acylphosphatase activity"/>
    <property type="evidence" value="ECO:0007669"/>
    <property type="project" value="UniProtKB-EC"/>
</dbReference>
<keyword evidence="4" id="KW-0479">Metal-binding</keyword>
<dbReference type="InterPro" id="IPR051060">
    <property type="entry name" value="Carbamoyltrans_HypF-like"/>
</dbReference>
<dbReference type="GO" id="GO:0008270">
    <property type="term" value="F:zinc ion binding"/>
    <property type="evidence" value="ECO:0007669"/>
    <property type="project" value="UniProtKB-KW"/>
</dbReference>
<dbReference type="EC" id="6.2.-.-" evidence="8"/>